<dbReference type="Proteomes" id="UP001480082">
    <property type="component" value="Unassembled WGS sequence"/>
</dbReference>
<proteinExistence type="predicted"/>
<comment type="caution">
    <text evidence="1">The sequence shown here is derived from an EMBL/GenBank/DDBJ whole genome shotgun (WGS) entry which is preliminary data.</text>
</comment>
<organism evidence="1 2">
    <name type="scientific">Mesorhizobium australicum</name>
    <dbReference type="NCBI Taxonomy" id="536018"/>
    <lineage>
        <taxon>Bacteria</taxon>
        <taxon>Pseudomonadati</taxon>
        <taxon>Pseudomonadota</taxon>
        <taxon>Alphaproteobacteria</taxon>
        <taxon>Hyphomicrobiales</taxon>
        <taxon>Phyllobacteriaceae</taxon>
        <taxon>Mesorhizobium</taxon>
    </lineage>
</organism>
<name>A0ACC6T564_9HYPH</name>
<gene>
    <name evidence="1" type="ORF">NKI81_24225</name>
</gene>
<keyword evidence="2" id="KW-1185">Reference proteome</keyword>
<accession>A0ACC6T564</accession>
<sequence>MDTSRQIFQPFQFPNGLSLDNRIVMAPMTTWSANDDGTVSDAEITYYRRRATGVGLVLTGCTHVLPDGIGFAGEFASYDDRFTPSLSRLASAAKSGGALAVLQIFHAGNKAVPALIPGGEVVSASALEVPPGPFNPGGVKTRALTNDEILAIITAFGEATLRAIEAGFDGIELHGAHGFLIQNFFSPLYNQRGDEWGGTLENRMRFPIAVVREVKRVVAAHANRPFLVGYRASPEEPEAGGLRIAETYELIERLIDEGVDYLHASLTSVLEAKPIEAPEGDTIAGLITHRASGRVPVVAAGQVRTPVQAELALARGLTLVAVGQGLVMNPEWVELAKSGREHLIETEIRPSSVRGIDIPAKLWGVIQSATGWFKITAETDMPKAKAA</sequence>
<reference evidence="1 2" key="1">
    <citation type="journal article" date="2024" name="Proc. Natl. Acad. Sci. U.S.A.">
        <title>The evolutionary genomics of adaptation to stress in wild rhizobium bacteria.</title>
        <authorList>
            <person name="Kehlet-Delgado H."/>
            <person name="Montoya A.P."/>
            <person name="Jensen K.T."/>
            <person name="Wendlandt C.E."/>
            <person name="Dexheimer C."/>
            <person name="Roberts M."/>
            <person name="Torres Martinez L."/>
            <person name="Friesen M.L."/>
            <person name="Griffitts J.S."/>
            <person name="Porter S.S."/>
        </authorList>
    </citation>
    <scope>NUCLEOTIDE SEQUENCE [LARGE SCALE GENOMIC DNA]</scope>
    <source>
        <strain evidence="1 2">M0468</strain>
    </source>
</reference>
<protein>
    <submittedName>
        <fullName evidence="1">NADH-dependent flavin oxidoreductase</fullName>
    </submittedName>
</protein>
<evidence type="ECO:0000313" key="1">
    <source>
        <dbReference type="EMBL" id="MER9287026.1"/>
    </source>
</evidence>
<evidence type="ECO:0000313" key="2">
    <source>
        <dbReference type="Proteomes" id="UP001480082"/>
    </source>
</evidence>
<dbReference type="EMBL" id="JAMYRI010000017">
    <property type="protein sequence ID" value="MER9287026.1"/>
    <property type="molecule type" value="Genomic_DNA"/>
</dbReference>